<evidence type="ECO:0000313" key="2">
    <source>
        <dbReference type="Proteomes" id="UP000789920"/>
    </source>
</evidence>
<sequence length="115" mass="13793">MTFKALYLGVNRLKEYYVLLDIPTNRQNSYQFFLYLNQYKYQDTIYNRRAHKLCSEIGKAPKLLYINKEMVDGLYMVVMDYVEAEPLYNCSSLSRNEYKAILRDVKDAIDKLYEE</sequence>
<name>A0ACA9QPB0_9GLOM</name>
<comment type="caution">
    <text evidence="1">The sequence shown here is derived from an EMBL/GenBank/DDBJ whole genome shotgun (WGS) entry which is preliminary data.</text>
</comment>
<keyword evidence="2" id="KW-1185">Reference proteome</keyword>
<proteinExistence type="predicted"/>
<feature type="non-terminal residue" evidence="1">
    <location>
        <position position="115"/>
    </location>
</feature>
<reference evidence="1" key="1">
    <citation type="submission" date="2021-06" db="EMBL/GenBank/DDBJ databases">
        <authorList>
            <person name="Kallberg Y."/>
            <person name="Tangrot J."/>
            <person name="Rosling A."/>
        </authorList>
    </citation>
    <scope>NUCLEOTIDE SEQUENCE</scope>
    <source>
        <strain evidence="1">MA461A</strain>
    </source>
</reference>
<dbReference type="Proteomes" id="UP000789920">
    <property type="component" value="Unassembled WGS sequence"/>
</dbReference>
<protein>
    <submittedName>
        <fullName evidence="1">5180_t:CDS:1</fullName>
    </submittedName>
</protein>
<organism evidence="1 2">
    <name type="scientific">Racocetra persica</name>
    <dbReference type="NCBI Taxonomy" id="160502"/>
    <lineage>
        <taxon>Eukaryota</taxon>
        <taxon>Fungi</taxon>
        <taxon>Fungi incertae sedis</taxon>
        <taxon>Mucoromycota</taxon>
        <taxon>Glomeromycotina</taxon>
        <taxon>Glomeromycetes</taxon>
        <taxon>Diversisporales</taxon>
        <taxon>Gigasporaceae</taxon>
        <taxon>Racocetra</taxon>
    </lineage>
</organism>
<accession>A0ACA9QPB0</accession>
<gene>
    <name evidence="1" type="ORF">RPERSI_LOCUS14736</name>
</gene>
<dbReference type="EMBL" id="CAJVQC010034495">
    <property type="protein sequence ID" value="CAG8756525.1"/>
    <property type="molecule type" value="Genomic_DNA"/>
</dbReference>
<evidence type="ECO:0000313" key="1">
    <source>
        <dbReference type="EMBL" id="CAG8756525.1"/>
    </source>
</evidence>